<keyword evidence="3" id="KW-1185">Reference proteome</keyword>
<comment type="caution">
    <text evidence="2">The sequence shown here is derived from an EMBL/GenBank/DDBJ whole genome shotgun (WGS) entry which is preliminary data.</text>
</comment>
<protein>
    <submittedName>
        <fullName evidence="2">Sugar phosphate isomerase/epimerase</fullName>
    </submittedName>
</protein>
<dbReference type="Proteomes" id="UP000555756">
    <property type="component" value="Unassembled WGS sequence"/>
</dbReference>
<evidence type="ECO:0000313" key="2">
    <source>
        <dbReference type="EMBL" id="MBB2190266.1"/>
    </source>
</evidence>
<dbReference type="GO" id="GO:0016853">
    <property type="term" value="F:isomerase activity"/>
    <property type="evidence" value="ECO:0007669"/>
    <property type="project" value="UniProtKB-KW"/>
</dbReference>
<keyword evidence="2" id="KW-0413">Isomerase</keyword>
<dbReference type="PANTHER" id="PTHR12110:SF41">
    <property type="entry name" value="INOSOSE DEHYDRATASE"/>
    <property type="match status" value="1"/>
</dbReference>
<evidence type="ECO:0000259" key="1">
    <source>
        <dbReference type="Pfam" id="PF01261"/>
    </source>
</evidence>
<dbReference type="PANTHER" id="PTHR12110">
    <property type="entry name" value="HYDROXYPYRUVATE ISOMERASE"/>
    <property type="match status" value="1"/>
</dbReference>
<name>A0A7W4JSR6_9PROT</name>
<dbReference type="Pfam" id="PF01261">
    <property type="entry name" value="AP_endonuc_2"/>
    <property type="match status" value="1"/>
</dbReference>
<feature type="domain" description="Xylose isomerase-like TIM barrel" evidence="1">
    <location>
        <begin position="40"/>
        <end position="265"/>
    </location>
</feature>
<dbReference type="SUPFAM" id="SSF51658">
    <property type="entry name" value="Xylose isomerase-like"/>
    <property type="match status" value="1"/>
</dbReference>
<sequence length="305" mass="32689">MTTITHKTGTTRTGANRIGIHGSVWSGRWDNDDGVRAMHETAATGYDFLELPLSSPDGIAVPALRQAAEDAGIGLTASLGLSADTDISSDDPQVVKRGAALLDHAVSVLRDLGGTDLAGVIFSAMRKYDRPATERGIAHSTEVLRALAERAGRAGIRLHLEVVNRYESNIINTGAQAVAFIGKVGRPEIGVHLDTYHMNIEEGILSNAIEKCGDAIGYFHVGESHRGYLGTGTVDWGPVFRALRRIAYTGPIAFESFSSTVVDPHLSHTLGVWRNLWDDGADLARHARLFIAAQMAAAERAENTA</sequence>
<dbReference type="InterPro" id="IPR036237">
    <property type="entry name" value="Xyl_isomerase-like_sf"/>
</dbReference>
<dbReference type="RefSeq" id="WP_183119409.1">
    <property type="nucleotide sequence ID" value="NZ_JABEQF010000006.1"/>
</dbReference>
<accession>A0A7W4JSR6</accession>
<dbReference type="AlphaFoldDB" id="A0A7W4JSR6"/>
<dbReference type="InterPro" id="IPR013022">
    <property type="entry name" value="Xyl_isomerase-like_TIM-brl"/>
</dbReference>
<dbReference type="EMBL" id="JABEQF010000006">
    <property type="protein sequence ID" value="MBB2190266.1"/>
    <property type="molecule type" value="Genomic_DNA"/>
</dbReference>
<dbReference type="InterPro" id="IPR050312">
    <property type="entry name" value="IolE/XylAMocC-like"/>
</dbReference>
<gene>
    <name evidence="2" type="ORF">HLH34_09855</name>
</gene>
<reference evidence="2 3" key="1">
    <citation type="submission" date="2020-04" db="EMBL/GenBank/DDBJ databases">
        <title>Description of novel Gluconacetobacter.</title>
        <authorList>
            <person name="Sombolestani A."/>
        </authorList>
    </citation>
    <scope>NUCLEOTIDE SEQUENCE [LARGE SCALE GENOMIC DNA]</scope>
    <source>
        <strain evidence="2 3">LMG 21311</strain>
    </source>
</reference>
<evidence type="ECO:0000313" key="3">
    <source>
        <dbReference type="Proteomes" id="UP000555756"/>
    </source>
</evidence>
<organism evidence="2 3">
    <name type="scientific">Gluconacetobacter azotocaptans</name>
    <dbReference type="NCBI Taxonomy" id="142834"/>
    <lineage>
        <taxon>Bacteria</taxon>
        <taxon>Pseudomonadati</taxon>
        <taxon>Pseudomonadota</taxon>
        <taxon>Alphaproteobacteria</taxon>
        <taxon>Acetobacterales</taxon>
        <taxon>Acetobacteraceae</taxon>
        <taxon>Gluconacetobacter</taxon>
    </lineage>
</organism>
<dbReference type="Gene3D" id="3.20.20.150">
    <property type="entry name" value="Divalent-metal-dependent TIM barrel enzymes"/>
    <property type="match status" value="1"/>
</dbReference>
<proteinExistence type="predicted"/>